<sequence length="135" mass="15211">MVYTGHLSGKKTTETGRKAMETIWLRSISNNVESTSSLLIKLNVTFILKKFTNAKSNKELHFIANVFDKSSETPPPQGADQTLCNSFPTLFMNKSTKISEHHDSLPSPEPEFETFRVVLYLILNLFQNQKSGKSS</sequence>
<dbReference type="AlphaFoldDB" id="A0AAV4CQL4"/>
<protein>
    <submittedName>
        <fullName evidence="1">Uncharacterized protein</fullName>
    </submittedName>
</protein>
<proteinExistence type="predicted"/>
<name>A0AAV4CQL4_9GAST</name>
<accession>A0AAV4CQL4</accession>
<comment type="caution">
    <text evidence="1">The sequence shown here is derived from an EMBL/GenBank/DDBJ whole genome shotgun (WGS) entry which is preliminary data.</text>
</comment>
<evidence type="ECO:0000313" key="1">
    <source>
        <dbReference type="EMBL" id="GFO34173.1"/>
    </source>
</evidence>
<reference evidence="1 2" key="1">
    <citation type="journal article" date="2021" name="Elife">
        <title>Chloroplast acquisition without the gene transfer in kleptoplastic sea slugs, Plakobranchus ocellatus.</title>
        <authorList>
            <person name="Maeda T."/>
            <person name="Takahashi S."/>
            <person name="Yoshida T."/>
            <person name="Shimamura S."/>
            <person name="Takaki Y."/>
            <person name="Nagai Y."/>
            <person name="Toyoda A."/>
            <person name="Suzuki Y."/>
            <person name="Arimoto A."/>
            <person name="Ishii H."/>
            <person name="Satoh N."/>
            <person name="Nishiyama T."/>
            <person name="Hasebe M."/>
            <person name="Maruyama T."/>
            <person name="Minagawa J."/>
            <person name="Obokata J."/>
            <person name="Shigenobu S."/>
        </authorList>
    </citation>
    <scope>NUCLEOTIDE SEQUENCE [LARGE SCALE GENOMIC DNA]</scope>
</reference>
<gene>
    <name evidence="1" type="ORF">PoB_006067800</name>
</gene>
<dbReference type="EMBL" id="BLXT01006878">
    <property type="protein sequence ID" value="GFO34173.1"/>
    <property type="molecule type" value="Genomic_DNA"/>
</dbReference>
<dbReference type="Proteomes" id="UP000735302">
    <property type="component" value="Unassembled WGS sequence"/>
</dbReference>
<keyword evidence="2" id="KW-1185">Reference proteome</keyword>
<evidence type="ECO:0000313" key="2">
    <source>
        <dbReference type="Proteomes" id="UP000735302"/>
    </source>
</evidence>
<organism evidence="1 2">
    <name type="scientific">Plakobranchus ocellatus</name>
    <dbReference type="NCBI Taxonomy" id="259542"/>
    <lineage>
        <taxon>Eukaryota</taxon>
        <taxon>Metazoa</taxon>
        <taxon>Spiralia</taxon>
        <taxon>Lophotrochozoa</taxon>
        <taxon>Mollusca</taxon>
        <taxon>Gastropoda</taxon>
        <taxon>Heterobranchia</taxon>
        <taxon>Euthyneura</taxon>
        <taxon>Panpulmonata</taxon>
        <taxon>Sacoglossa</taxon>
        <taxon>Placobranchoidea</taxon>
        <taxon>Plakobranchidae</taxon>
        <taxon>Plakobranchus</taxon>
    </lineage>
</organism>